<keyword evidence="2" id="KW-1185">Reference proteome</keyword>
<protein>
    <submittedName>
        <fullName evidence="1">Uncharacterized protein</fullName>
    </submittedName>
</protein>
<dbReference type="STRING" id="1324350.AOY20_00110"/>
<evidence type="ECO:0000313" key="2">
    <source>
        <dbReference type="Proteomes" id="UP000064939"/>
    </source>
</evidence>
<sequence length="514" mass="57554">MTSSLEGLQFPIHSKTNKASTSQMGKDIIAAALANIDPAISLEIKNEKNWRKQYPKYFKALVKHGIKDSKYTLEIAKNGLTKAHQSFDFYHNQNKHSFSDVMTLPHNALHTFKFTGKNDKQPEWYVPYQGKNLQGSELLTQIQIWENLGTIEPSHADALREVIAHPEWLDLSDRTMVLFGAASEAGPLTWLSKWKANIVAVDLQNERVWEKILTTIQNGNATLYAPSKENVNHITDMATLKTKLGANLLTQTQDIAHWLLENPNHLDLAAIAYLDGEKHVRVALAMDAIMEYISQHKVNTSLMFMCTPTDVYAVPEEVISSAHEKFKNRSALNKLLTKSISTVSFKHFFNENNDALIQSNDQKSYGIADCLVVEQGPNYALAKRLQQWRAILARAEGQTVSINIAPSTTTHSVTKNPLLKAAFNGASLFDVEAFKPETTNALMAALWIHDLRNSKSVAHPQTKLNHPLELMMSGANHGGLWRVAYLARTALPFAALYGFANEKLPLKNLFSTKK</sequence>
<dbReference type="RefSeq" id="WP_054579985.1">
    <property type="nucleotide sequence ID" value="NZ_CP012808.1"/>
</dbReference>
<proteinExistence type="predicted"/>
<evidence type="ECO:0000313" key="1">
    <source>
        <dbReference type="EMBL" id="ALH94067.1"/>
    </source>
</evidence>
<dbReference type="Proteomes" id="UP000064939">
    <property type="component" value="Chromosome"/>
</dbReference>
<reference evidence="1 2" key="1">
    <citation type="journal article" date="2015" name="Int. J. Syst. Evol. Microbiol.">
        <title>Acinetobacter equi sp. nov. isolated from horse faeces.</title>
        <authorList>
            <person name="Poppel M.T."/>
            <person name="Skiebe E."/>
            <person name="Laue M."/>
            <person name="Bergmann H."/>
            <person name="Ebersberger I."/>
            <person name="Garn T."/>
            <person name="Fruth A."/>
            <person name="Baumgardt S."/>
            <person name="Busse H.J."/>
            <person name="Wilharm G."/>
        </authorList>
    </citation>
    <scope>NUCLEOTIDE SEQUENCE [LARGE SCALE GENOMIC DNA]</scope>
    <source>
        <strain evidence="1 2">114</strain>
    </source>
</reference>
<organism evidence="1 2">
    <name type="scientific">Acinetobacter equi</name>
    <dbReference type="NCBI Taxonomy" id="1324350"/>
    <lineage>
        <taxon>Bacteria</taxon>
        <taxon>Pseudomonadati</taxon>
        <taxon>Pseudomonadota</taxon>
        <taxon>Gammaproteobacteria</taxon>
        <taxon>Moraxellales</taxon>
        <taxon>Moraxellaceae</taxon>
        <taxon>Acinetobacter</taxon>
    </lineage>
</organism>
<accession>A0A0N7GX92</accession>
<dbReference type="KEGG" id="aei:AOY20_00110"/>
<gene>
    <name evidence="1" type="ORF">AOY20_00110</name>
</gene>
<dbReference type="EMBL" id="CP012808">
    <property type="protein sequence ID" value="ALH94067.1"/>
    <property type="molecule type" value="Genomic_DNA"/>
</dbReference>
<dbReference type="AlphaFoldDB" id="A0A0N7GX92"/>
<name>A0A0N7GX92_9GAMM</name>
<dbReference type="OrthoDB" id="1917183at2"/>